<organism evidence="2 3">
    <name type="scientific">Oryza sativa subsp. japonica</name>
    <name type="common">Rice</name>
    <dbReference type="NCBI Taxonomy" id="39947"/>
    <lineage>
        <taxon>Eukaryota</taxon>
        <taxon>Viridiplantae</taxon>
        <taxon>Streptophyta</taxon>
        <taxon>Embryophyta</taxon>
        <taxon>Tracheophyta</taxon>
        <taxon>Spermatophyta</taxon>
        <taxon>Magnoliopsida</taxon>
        <taxon>Liliopsida</taxon>
        <taxon>Poales</taxon>
        <taxon>Poaceae</taxon>
        <taxon>BOP clade</taxon>
        <taxon>Oryzoideae</taxon>
        <taxon>Oryzeae</taxon>
        <taxon>Oryzinae</taxon>
        <taxon>Oryza</taxon>
        <taxon>Oryza sativa</taxon>
    </lineage>
</organism>
<evidence type="ECO:0000313" key="2">
    <source>
        <dbReference type="EMBL" id="BAS84989.1"/>
    </source>
</evidence>
<dbReference type="AlphaFoldDB" id="A0A0P0VZD8"/>
<keyword evidence="3" id="KW-1185">Reference proteome</keyword>
<dbReference type="Proteomes" id="UP000059680">
    <property type="component" value="Chromosome 3"/>
</dbReference>
<protein>
    <submittedName>
        <fullName evidence="2">Os03g0570775 protein</fullName>
    </submittedName>
</protein>
<accession>A0A0P0VZD8</accession>
<sequence>MRIWKYQVSRQSITAEAVDSFRNSGRPEKAIQENPVHVRRHRLLAAMYTNCAATMTHQLRLSTSDAPRRPMPSWYTTSQPTTRWSTSVAAEV</sequence>
<reference evidence="2 3" key="2">
    <citation type="journal article" date="2013" name="Plant Cell Physiol.">
        <title>Rice Annotation Project Database (RAP-DB): an integrative and interactive database for rice genomics.</title>
        <authorList>
            <person name="Sakai H."/>
            <person name="Lee S.S."/>
            <person name="Tanaka T."/>
            <person name="Numa H."/>
            <person name="Kim J."/>
            <person name="Kawahara Y."/>
            <person name="Wakimoto H."/>
            <person name="Yang C.C."/>
            <person name="Iwamoto M."/>
            <person name="Abe T."/>
            <person name="Yamada Y."/>
            <person name="Muto A."/>
            <person name="Inokuchi H."/>
            <person name="Ikemura T."/>
            <person name="Matsumoto T."/>
            <person name="Sasaki T."/>
            <person name="Itoh T."/>
        </authorList>
    </citation>
    <scope>NUCLEOTIDE SEQUENCE [LARGE SCALE GENOMIC DNA]</scope>
    <source>
        <strain evidence="3">cv. Nipponbare</strain>
    </source>
</reference>
<dbReference type="InParanoid" id="A0A0P0VZD8"/>
<gene>
    <name evidence="2" type="ordered locus">Os03g0570775</name>
    <name evidence="2" type="ORF">OSNPB_030570775</name>
</gene>
<name>A0A0P0VZD8_ORYSJ</name>
<evidence type="ECO:0000256" key="1">
    <source>
        <dbReference type="SAM" id="MobiDB-lite"/>
    </source>
</evidence>
<dbReference type="Gramene" id="Os03t0570775-01">
    <property type="protein sequence ID" value="Os03t0570775-01"/>
    <property type="gene ID" value="Os03g0570775"/>
</dbReference>
<evidence type="ECO:0000313" key="3">
    <source>
        <dbReference type="Proteomes" id="UP000059680"/>
    </source>
</evidence>
<proteinExistence type="predicted"/>
<reference evidence="3" key="1">
    <citation type="journal article" date="2005" name="Nature">
        <title>The map-based sequence of the rice genome.</title>
        <authorList>
            <consortium name="International rice genome sequencing project (IRGSP)"/>
            <person name="Matsumoto T."/>
            <person name="Wu J."/>
            <person name="Kanamori H."/>
            <person name="Katayose Y."/>
            <person name="Fujisawa M."/>
            <person name="Namiki N."/>
            <person name="Mizuno H."/>
            <person name="Yamamoto K."/>
            <person name="Antonio B.A."/>
            <person name="Baba T."/>
            <person name="Sakata K."/>
            <person name="Nagamura Y."/>
            <person name="Aoki H."/>
            <person name="Arikawa K."/>
            <person name="Arita K."/>
            <person name="Bito T."/>
            <person name="Chiden Y."/>
            <person name="Fujitsuka N."/>
            <person name="Fukunaka R."/>
            <person name="Hamada M."/>
            <person name="Harada C."/>
            <person name="Hayashi A."/>
            <person name="Hijishita S."/>
            <person name="Honda M."/>
            <person name="Hosokawa S."/>
            <person name="Ichikawa Y."/>
            <person name="Idonuma A."/>
            <person name="Iijima M."/>
            <person name="Ikeda M."/>
            <person name="Ikeno M."/>
            <person name="Ito K."/>
            <person name="Ito S."/>
            <person name="Ito T."/>
            <person name="Ito Y."/>
            <person name="Ito Y."/>
            <person name="Iwabuchi A."/>
            <person name="Kamiya K."/>
            <person name="Karasawa W."/>
            <person name="Kurita K."/>
            <person name="Katagiri S."/>
            <person name="Kikuta A."/>
            <person name="Kobayashi H."/>
            <person name="Kobayashi N."/>
            <person name="Machita K."/>
            <person name="Maehara T."/>
            <person name="Masukawa M."/>
            <person name="Mizubayashi T."/>
            <person name="Mukai Y."/>
            <person name="Nagasaki H."/>
            <person name="Nagata Y."/>
            <person name="Naito S."/>
            <person name="Nakashima M."/>
            <person name="Nakama Y."/>
            <person name="Nakamichi Y."/>
            <person name="Nakamura M."/>
            <person name="Meguro A."/>
            <person name="Negishi M."/>
            <person name="Ohta I."/>
            <person name="Ohta T."/>
            <person name="Okamoto M."/>
            <person name="Ono N."/>
            <person name="Saji S."/>
            <person name="Sakaguchi M."/>
            <person name="Sakai K."/>
            <person name="Shibata M."/>
            <person name="Shimokawa T."/>
            <person name="Song J."/>
            <person name="Takazaki Y."/>
            <person name="Terasawa K."/>
            <person name="Tsugane M."/>
            <person name="Tsuji K."/>
            <person name="Ueda S."/>
            <person name="Waki K."/>
            <person name="Yamagata H."/>
            <person name="Yamamoto M."/>
            <person name="Yamamoto S."/>
            <person name="Yamane H."/>
            <person name="Yoshiki S."/>
            <person name="Yoshihara R."/>
            <person name="Yukawa K."/>
            <person name="Zhong H."/>
            <person name="Yano M."/>
            <person name="Yuan Q."/>
            <person name="Ouyang S."/>
            <person name="Liu J."/>
            <person name="Jones K.M."/>
            <person name="Gansberger K."/>
            <person name="Moffat K."/>
            <person name="Hill J."/>
            <person name="Bera J."/>
            <person name="Fadrosh D."/>
            <person name="Jin S."/>
            <person name="Johri S."/>
            <person name="Kim M."/>
            <person name="Overton L."/>
            <person name="Reardon M."/>
            <person name="Tsitrin T."/>
            <person name="Vuong H."/>
            <person name="Weaver B."/>
            <person name="Ciecko A."/>
            <person name="Tallon L."/>
            <person name="Jackson J."/>
            <person name="Pai G."/>
            <person name="Aken S.V."/>
            <person name="Utterback T."/>
            <person name="Reidmuller S."/>
            <person name="Feldblyum T."/>
            <person name="Hsiao J."/>
            <person name="Zismann V."/>
            <person name="Iobst S."/>
            <person name="de Vazeille A.R."/>
            <person name="Buell C.R."/>
            <person name="Ying K."/>
            <person name="Li Y."/>
            <person name="Lu T."/>
            <person name="Huang Y."/>
            <person name="Zhao Q."/>
            <person name="Feng Q."/>
            <person name="Zhang L."/>
            <person name="Zhu J."/>
            <person name="Weng Q."/>
            <person name="Mu J."/>
            <person name="Lu Y."/>
            <person name="Fan D."/>
            <person name="Liu Y."/>
            <person name="Guan J."/>
            <person name="Zhang Y."/>
            <person name="Yu S."/>
            <person name="Liu X."/>
            <person name="Zhang Y."/>
            <person name="Hong G."/>
            <person name="Han B."/>
            <person name="Choisne N."/>
            <person name="Demange N."/>
            <person name="Orjeda G."/>
            <person name="Samain S."/>
            <person name="Cattolico L."/>
            <person name="Pelletier E."/>
            <person name="Couloux A."/>
            <person name="Segurens B."/>
            <person name="Wincker P."/>
            <person name="D'Hont A."/>
            <person name="Scarpelli C."/>
            <person name="Weissenbach J."/>
            <person name="Salanoubat M."/>
            <person name="Quetier F."/>
            <person name="Yu Y."/>
            <person name="Kim H.R."/>
            <person name="Rambo T."/>
            <person name="Currie J."/>
            <person name="Collura K."/>
            <person name="Luo M."/>
            <person name="Yang T."/>
            <person name="Ammiraju J.S.S."/>
            <person name="Engler F."/>
            <person name="Soderlund C."/>
            <person name="Wing R.A."/>
            <person name="Palmer L.E."/>
            <person name="de la Bastide M."/>
            <person name="Spiegel L."/>
            <person name="Nascimento L."/>
            <person name="Zutavern T."/>
            <person name="O'Shaughnessy A."/>
            <person name="Dike S."/>
            <person name="Dedhia N."/>
            <person name="Preston R."/>
            <person name="Balija V."/>
            <person name="McCombie W.R."/>
            <person name="Chow T."/>
            <person name="Chen H."/>
            <person name="Chung M."/>
            <person name="Chen C."/>
            <person name="Shaw J."/>
            <person name="Wu H."/>
            <person name="Hsiao K."/>
            <person name="Chao Y."/>
            <person name="Chu M."/>
            <person name="Cheng C."/>
            <person name="Hour A."/>
            <person name="Lee P."/>
            <person name="Lin S."/>
            <person name="Lin Y."/>
            <person name="Liou J."/>
            <person name="Liu S."/>
            <person name="Hsing Y."/>
            <person name="Raghuvanshi S."/>
            <person name="Mohanty A."/>
            <person name="Bharti A.K."/>
            <person name="Gaur A."/>
            <person name="Gupta V."/>
            <person name="Kumar D."/>
            <person name="Ravi V."/>
            <person name="Vij S."/>
            <person name="Kapur A."/>
            <person name="Khurana P."/>
            <person name="Khurana P."/>
            <person name="Khurana J.P."/>
            <person name="Tyagi A.K."/>
            <person name="Gaikwad K."/>
            <person name="Singh A."/>
            <person name="Dalal V."/>
            <person name="Srivastava S."/>
            <person name="Dixit A."/>
            <person name="Pal A.K."/>
            <person name="Ghazi I.A."/>
            <person name="Yadav M."/>
            <person name="Pandit A."/>
            <person name="Bhargava A."/>
            <person name="Sureshbabu K."/>
            <person name="Batra K."/>
            <person name="Sharma T.R."/>
            <person name="Mohapatra T."/>
            <person name="Singh N.K."/>
            <person name="Messing J."/>
            <person name="Nelson A.B."/>
            <person name="Fuks G."/>
            <person name="Kavchok S."/>
            <person name="Keizer G."/>
            <person name="Linton E."/>
            <person name="Llaca V."/>
            <person name="Song R."/>
            <person name="Tanyolac B."/>
            <person name="Young S."/>
            <person name="Ho-Il K."/>
            <person name="Hahn J.H."/>
            <person name="Sangsakoo G."/>
            <person name="Vanavichit A."/>
            <person name="de Mattos Luiz.A.T."/>
            <person name="Zimmer P.D."/>
            <person name="Malone G."/>
            <person name="Dellagostin O."/>
            <person name="de Oliveira A.C."/>
            <person name="Bevan M."/>
            <person name="Bancroft I."/>
            <person name="Minx P."/>
            <person name="Cordum H."/>
            <person name="Wilson R."/>
            <person name="Cheng Z."/>
            <person name="Jin W."/>
            <person name="Jiang J."/>
            <person name="Leong S.A."/>
            <person name="Iwama H."/>
            <person name="Gojobori T."/>
            <person name="Itoh T."/>
            <person name="Niimura Y."/>
            <person name="Fujii Y."/>
            <person name="Habara T."/>
            <person name="Sakai H."/>
            <person name="Sato Y."/>
            <person name="Wilson G."/>
            <person name="Kumar K."/>
            <person name="McCouch S."/>
            <person name="Juretic N."/>
            <person name="Hoen D."/>
            <person name="Wright S."/>
            <person name="Bruskiewich R."/>
            <person name="Bureau T."/>
            <person name="Miyao A."/>
            <person name="Hirochika H."/>
            <person name="Nishikawa T."/>
            <person name="Kadowaki K."/>
            <person name="Sugiura M."/>
            <person name="Burr B."/>
            <person name="Sasaki T."/>
        </authorList>
    </citation>
    <scope>NUCLEOTIDE SEQUENCE [LARGE SCALE GENOMIC DNA]</scope>
    <source>
        <strain evidence="3">cv. Nipponbare</strain>
    </source>
</reference>
<feature type="compositionally biased region" description="Polar residues" evidence="1">
    <location>
        <begin position="74"/>
        <end position="92"/>
    </location>
</feature>
<reference evidence="2 3" key="3">
    <citation type="journal article" date="2013" name="Rice">
        <title>Improvement of the Oryza sativa Nipponbare reference genome using next generation sequence and optical map data.</title>
        <authorList>
            <person name="Kawahara Y."/>
            <person name="de la Bastide M."/>
            <person name="Hamilton J.P."/>
            <person name="Kanamori H."/>
            <person name="McCombie W.R."/>
            <person name="Ouyang S."/>
            <person name="Schwartz D.C."/>
            <person name="Tanaka T."/>
            <person name="Wu J."/>
            <person name="Zhou S."/>
            <person name="Childs K.L."/>
            <person name="Davidson R.M."/>
            <person name="Lin H."/>
            <person name="Quesada-Ocampo L."/>
            <person name="Vaillancourt B."/>
            <person name="Sakai H."/>
            <person name="Lee S.S."/>
            <person name="Kim J."/>
            <person name="Numa H."/>
            <person name="Itoh T."/>
            <person name="Buell C.R."/>
            <person name="Matsumoto T."/>
        </authorList>
    </citation>
    <scope>NUCLEOTIDE SEQUENCE [LARGE SCALE GENOMIC DNA]</scope>
    <source>
        <strain evidence="3">cv. Nipponbare</strain>
    </source>
</reference>
<feature type="region of interest" description="Disordered" evidence="1">
    <location>
        <begin position="61"/>
        <end position="92"/>
    </location>
</feature>
<dbReference type="EMBL" id="AP014959">
    <property type="protein sequence ID" value="BAS84989.1"/>
    <property type="molecule type" value="Genomic_DNA"/>
</dbReference>
<dbReference type="PaxDb" id="39947-A0A0P0VZD8"/>